<dbReference type="EMBL" id="KB523805">
    <property type="protein sequence ID" value="EMP36801.1"/>
    <property type="molecule type" value="Genomic_DNA"/>
</dbReference>
<gene>
    <name evidence="1" type="ORF">UY3_06012</name>
</gene>
<keyword evidence="2" id="KW-1185">Reference proteome</keyword>
<name>M7BFX6_CHEMY</name>
<dbReference type="Proteomes" id="UP000031443">
    <property type="component" value="Unassembled WGS sequence"/>
</dbReference>
<proteinExistence type="predicted"/>
<sequence length="225" mass="24621">MGLEQQTVANGSRNQPNLQTQQDLFSLLLYPKAAVFSLTLPASEVLLGEEKHLPPVTVVQRDKEEGPDVMQCGTLESISKSAGKYSEQASKILAVPFLLASQTMASLSPTIPDRRSNISGIEYWTILLRLEKAFESILSPHWSFWSCASEVTFSFLTLYRGVKKHPLSTASFSTVKHQCRQCISTGSHVLTAGGYLVGVVFLEHCAANTQAMLKCCRSSTLALPV</sequence>
<reference evidence="2" key="1">
    <citation type="journal article" date="2013" name="Nat. Genet.">
        <title>The draft genomes of soft-shell turtle and green sea turtle yield insights into the development and evolution of the turtle-specific body plan.</title>
        <authorList>
            <person name="Wang Z."/>
            <person name="Pascual-Anaya J."/>
            <person name="Zadissa A."/>
            <person name="Li W."/>
            <person name="Niimura Y."/>
            <person name="Huang Z."/>
            <person name="Li C."/>
            <person name="White S."/>
            <person name="Xiong Z."/>
            <person name="Fang D."/>
            <person name="Wang B."/>
            <person name="Ming Y."/>
            <person name="Chen Y."/>
            <person name="Zheng Y."/>
            <person name="Kuraku S."/>
            <person name="Pignatelli M."/>
            <person name="Herrero J."/>
            <person name="Beal K."/>
            <person name="Nozawa M."/>
            <person name="Li Q."/>
            <person name="Wang J."/>
            <person name="Zhang H."/>
            <person name="Yu L."/>
            <person name="Shigenobu S."/>
            <person name="Wang J."/>
            <person name="Liu J."/>
            <person name="Flicek P."/>
            <person name="Searle S."/>
            <person name="Wang J."/>
            <person name="Kuratani S."/>
            <person name="Yin Y."/>
            <person name="Aken B."/>
            <person name="Zhang G."/>
            <person name="Irie N."/>
        </authorList>
    </citation>
    <scope>NUCLEOTIDE SEQUENCE [LARGE SCALE GENOMIC DNA]</scope>
</reference>
<protein>
    <submittedName>
        <fullName evidence="1">Uncharacterized protein</fullName>
    </submittedName>
</protein>
<evidence type="ECO:0000313" key="1">
    <source>
        <dbReference type="EMBL" id="EMP36801.1"/>
    </source>
</evidence>
<evidence type="ECO:0000313" key="2">
    <source>
        <dbReference type="Proteomes" id="UP000031443"/>
    </source>
</evidence>
<accession>M7BFX6</accession>
<dbReference type="AlphaFoldDB" id="M7BFX6"/>
<organism evidence="1 2">
    <name type="scientific">Chelonia mydas</name>
    <name type="common">Green sea-turtle</name>
    <name type="synonym">Chelonia agassizi</name>
    <dbReference type="NCBI Taxonomy" id="8469"/>
    <lineage>
        <taxon>Eukaryota</taxon>
        <taxon>Metazoa</taxon>
        <taxon>Chordata</taxon>
        <taxon>Craniata</taxon>
        <taxon>Vertebrata</taxon>
        <taxon>Euteleostomi</taxon>
        <taxon>Archelosauria</taxon>
        <taxon>Testudinata</taxon>
        <taxon>Testudines</taxon>
        <taxon>Cryptodira</taxon>
        <taxon>Durocryptodira</taxon>
        <taxon>Americhelydia</taxon>
        <taxon>Chelonioidea</taxon>
        <taxon>Cheloniidae</taxon>
        <taxon>Chelonia</taxon>
    </lineage>
</organism>